<keyword evidence="10" id="KW-1185">Reference proteome</keyword>
<evidence type="ECO:0000256" key="5">
    <source>
        <dbReference type="ARBA" id="ARBA00063934"/>
    </source>
</evidence>
<protein>
    <recommendedName>
        <fullName evidence="7">Carnitine transport ATP-binding protein OpuCA</fullName>
        <ecNumber evidence="6">7.6.2.9</ecNumber>
    </recommendedName>
</protein>
<accession>A0A1M6N4C0</accession>
<organism evidence="9 10">
    <name type="scientific">Alicyclobacillus tolerans</name>
    <dbReference type="NCBI Taxonomy" id="90970"/>
    <lineage>
        <taxon>Bacteria</taxon>
        <taxon>Bacillati</taxon>
        <taxon>Bacillota</taxon>
        <taxon>Bacilli</taxon>
        <taxon>Bacillales</taxon>
        <taxon>Alicyclobacillaceae</taxon>
        <taxon>Alicyclobacillus</taxon>
    </lineage>
</organism>
<dbReference type="STRING" id="1830138.SAMN05443507_10576"/>
<gene>
    <name evidence="9" type="ORF">SAMN05443507_10576</name>
</gene>
<dbReference type="InterPro" id="IPR017871">
    <property type="entry name" value="ABC_transporter-like_CS"/>
</dbReference>
<feature type="domain" description="ABC transporter" evidence="8">
    <location>
        <begin position="3"/>
        <end position="237"/>
    </location>
</feature>
<name>A0A1M6N4C0_9BACL</name>
<dbReference type="Proteomes" id="UP000184016">
    <property type="component" value="Unassembled WGS sequence"/>
</dbReference>
<dbReference type="GO" id="GO:0015418">
    <property type="term" value="F:ABC-type quaternary ammonium compound transporting activity"/>
    <property type="evidence" value="ECO:0007669"/>
    <property type="project" value="UniProtKB-EC"/>
</dbReference>
<evidence type="ECO:0000256" key="3">
    <source>
        <dbReference type="ARBA" id="ARBA00022840"/>
    </source>
</evidence>
<comment type="subunit">
    <text evidence="5">The complex is composed of two ATP-binding proteins (OpuCA), two transmembrane proteins (OpuCB and OpuCD) and a solute-binding protein (OpuCC).</text>
</comment>
<dbReference type="InterPro" id="IPR003593">
    <property type="entry name" value="AAA+_ATPase"/>
</dbReference>
<dbReference type="EC" id="7.6.2.9" evidence="6"/>
<keyword evidence="1" id="KW-0813">Transport</keyword>
<evidence type="ECO:0000313" key="10">
    <source>
        <dbReference type="Proteomes" id="UP000184016"/>
    </source>
</evidence>
<dbReference type="OrthoDB" id="2374252at2"/>
<dbReference type="FunFam" id="3.40.50.300:FF:000425">
    <property type="entry name" value="Probable ABC transporter, ATP-binding subunit"/>
    <property type="match status" value="1"/>
</dbReference>
<evidence type="ECO:0000256" key="2">
    <source>
        <dbReference type="ARBA" id="ARBA00022741"/>
    </source>
</evidence>
<dbReference type="PROSITE" id="PS00211">
    <property type="entry name" value="ABC_TRANSPORTER_1"/>
    <property type="match status" value="1"/>
</dbReference>
<dbReference type="SUPFAM" id="SSF52540">
    <property type="entry name" value="P-loop containing nucleoside triphosphate hydrolases"/>
    <property type="match status" value="1"/>
</dbReference>
<dbReference type="PROSITE" id="PS50893">
    <property type="entry name" value="ABC_TRANSPORTER_2"/>
    <property type="match status" value="1"/>
</dbReference>
<dbReference type="SMART" id="SM00382">
    <property type="entry name" value="AAA"/>
    <property type="match status" value="1"/>
</dbReference>
<evidence type="ECO:0000259" key="8">
    <source>
        <dbReference type="PROSITE" id="PS50893"/>
    </source>
</evidence>
<dbReference type="Gene3D" id="3.40.50.300">
    <property type="entry name" value="P-loop containing nucleotide triphosphate hydrolases"/>
    <property type="match status" value="1"/>
</dbReference>
<keyword evidence="3" id="KW-0067">ATP-binding</keyword>
<dbReference type="Gene3D" id="2.40.50.100">
    <property type="match status" value="1"/>
</dbReference>
<dbReference type="EMBL" id="FRAF01000005">
    <property type="protein sequence ID" value="SHJ90496.1"/>
    <property type="molecule type" value="Genomic_DNA"/>
</dbReference>
<dbReference type="InterPro" id="IPR050093">
    <property type="entry name" value="ABC_SmlMolc_Importer"/>
</dbReference>
<dbReference type="InterPro" id="IPR027417">
    <property type="entry name" value="P-loop_NTPase"/>
</dbReference>
<dbReference type="GO" id="GO:0016887">
    <property type="term" value="F:ATP hydrolysis activity"/>
    <property type="evidence" value="ECO:0007669"/>
    <property type="project" value="InterPro"/>
</dbReference>
<evidence type="ECO:0000256" key="1">
    <source>
        <dbReference type="ARBA" id="ARBA00022448"/>
    </source>
</evidence>
<keyword evidence="2" id="KW-0547">Nucleotide-binding</keyword>
<proteinExistence type="predicted"/>
<dbReference type="AlphaFoldDB" id="A0A1M6N4C0"/>
<dbReference type="InterPro" id="IPR003439">
    <property type="entry name" value="ABC_transporter-like_ATP-bd"/>
</dbReference>
<evidence type="ECO:0000256" key="4">
    <source>
        <dbReference type="ARBA" id="ARBA00052482"/>
    </source>
</evidence>
<comment type="catalytic activity">
    <reaction evidence="4">
        <text>a quaternary ammonium(out) + ATP + H2O = a quaternary ammonium(in) + ADP + phosphate + H(+)</text>
        <dbReference type="Rhea" id="RHEA:11036"/>
        <dbReference type="ChEBI" id="CHEBI:15377"/>
        <dbReference type="ChEBI" id="CHEBI:15378"/>
        <dbReference type="ChEBI" id="CHEBI:30616"/>
        <dbReference type="ChEBI" id="CHEBI:35267"/>
        <dbReference type="ChEBI" id="CHEBI:43474"/>
        <dbReference type="ChEBI" id="CHEBI:456216"/>
        <dbReference type="EC" id="7.6.2.9"/>
    </reaction>
</comment>
<sequence length="384" mass="43293">MLIEFRGVSKSYGDKEVLQNITLNIPSGAFLALLGPSGCGKTTLLSILAGFQDIQAGELRVAGEVWARPGYIVPPEVRNVGMVFQDFALWPHMSVFENVAFGLKVKRLPRQQIVDRVEEVLSLVRMQEYRHAMVHQLSGGQKQRIAIARALAPNPQILLMDEPLSSLDTKLREQMRWEILEFSSAAKTTTIYVTHDQIEALSMASHIVLLNAGKVEQTGSPQGLYTQPSTAFAAHFMGAANVLPVQVVRSDHSSIMVDWKGYQMLLDGKKVVQRMPYLLLLRPHHLHLHTYDGTVEWKDRFHPSLSSGDHIFSWTGVIMQRAYHGAQWLYKVEILLPHGKEILEVWQSEAYPIKSKVWVWTEKKSCTLVAGGESEQSRYQKKLG</sequence>
<dbReference type="RefSeq" id="WP_072873320.1">
    <property type="nucleotide sequence ID" value="NZ_FRAF01000005.1"/>
</dbReference>
<dbReference type="PANTHER" id="PTHR42781">
    <property type="entry name" value="SPERMIDINE/PUTRESCINE IMPORT ATP-BINDING PROTEIN POTA"/>
    <property type="match status" value="1"/>
</dbReference>
<reference evidence="10" key="1">
    <citation type="submission" date="2016-11" db="EMBL/GenBank/DDBJ databases">
        <authorList>
            <person name="Varghese N."/>
            <person name="Submissions S."/>
        </authorList>
    </citation>
    <scope>NUCLEOTIDE SEQUENCE [LARGE SCALE GENOMIC DNA]</scope>
    <source>
        <strain evidence="10">USBA-503</strain>
    </source>
</reference>
<evidence type="ECO:0000313" key="9">
    <source>
        <dbReference type="EMBL" id="SHJ90496.1"/>
    </source>
</evidence>
<dbReference type="PANTHER" id="PTHR42781:SF4">
    <property type="entry name" value="SPERMIDINE_PUTRESCINE IMPORT ATP-BINDING PROTEIN POTA"/>
    <property type="match status" value="1"/>
</dbReference>
<dbReference type="GO" id="GO:0005524">
    <property type="term" value="F:ATP binding"/>
    <property type="evidence" value="ECO:0007669"/>
    <property type="project" value="UniProtKB-KW"/>
</dbReference>
<evidence type="ECO:0000256" key="7">
    <source>
        <dbReference type="ARBA" id="ARBA00070305"/>
    </source>
</evidence>
<dbReference type="Pfam" id="PF00005">
    <property type="entry name" value="ABC_tran"/>
    <property type="match status" value="1"/>
</dbReference>
<evidence type="ECO:0000256" key="6">
    <source>
        <dbReference type="ARBA" id="ARBA00066388"/>
    </source>
</evidence>